<organism evidence="1 2">
    <name type="scientific">Halocatena marina</name>
    <dbReference type="NCBI Taxonomy" id="2934937"/>
    <lineage>
        <taxon>Archaea</taxon>
        <taxon>Methanobacteriati</taxon>
        <taxon>Methanobacteriota</taxon>
        <taxon>Stenosarchaea group</taxon>
        <taxon>Halobacteria</taxon>
        <taxon>Halobacteriales</taxon>
        <taxon>Natronomonadaceae</taxon>
        <taxon>Halocatena</taxon>
    </lineage>
</organism>
<name>A0ABD5YVH9_9EURY</name>
<sequence>MSLDDLDFNTSSDVFIDGLQEGLTNLDDRAAEAIGASLGGLASGSPILGLRLGVSPDF</sequence>
<dbReference type="Proteomes" id="UP001596417">
    <property type="component" value="Unassembled WGS sequence"/>
</dbReference>
<protein>
    <submittedName>
        <fullName evidence="1">Uncharacterized protein</fullName>
    </submittedName>
</protein>
<evidence type="ECO:0000313" key="2">
    <source>
        <dbReference type="Proteomes" id="UP001596417"/>
    </source>
</evidence>
<gene>
    <name evidence="1" type="ORF">ACFQL7_27085</name>
</gene>
<dbReference type="RefSeq" id="WP_390206948.1">
    <property type="nucleotide sequence ID" value="NZ_JBHSZC010000005.1"/>
</dbReference>
<dbReference type="EMBL" id="JBHTAX010000006">
    <property type="protein sequence ID" value="MFC7193078.1"/>
    <property type="molecule type" value="Genomic_DNA"/>
</dbReference>
<reference evidence="1 2" key="1">
    <citation type="journal article" date="2019" name="Int. J. Syst. Evol. Microbiol.">
        <title>The Global Catalogue of Microorganisms (GCM) 10K type strain sequencing project: providing services to taxonomists for standard genome sequencing and annotation.</title>
        <authorList>
            <consortium name="The Broad Institute Genomics Platform"/>
            <consortium name="The Broad Institute Genome Sequencing Center for Infectious Disease"/>
            <person name="Wu L."/>
            <person name="Ma J."/>
        </authorList>
    </citation>
    <scope>NUCLEOTIDE SEQUENCE [LARGE SCALE GENOMIC DNA]</scope>
    <source>
        <strain evidence="1 2">RDMS1</strain>
    </source>
</reference>
<keyword evidence="2" id="KW-1185">Reference proteome</keyword>
<dbReference type="AlphaFoldDB" id="A0ABD5YVH9"/>
<proteinExistence type="predicted"/>
<comment type="caution">
    <text evidence="1">The sequence shown here is derived from an EMBL/GenBank/DDBJ whole genome shotgun (WGS) entry which is preliminary data.</text>
</comment>
<accession>A0ABD5YVH9</accession>
<evidence type="ECO:0000313" key="1">
    <source>
        <dbReference type="EMBL" id="MFC7193078.1"/>
    </source>
</evidence>